<keyword evidence="2" id="KW-1185">Reference proteome</keyword>
<dbReference type="RefSeq" id="XP_014145813.1">
    <property type="nucleotide sequence ID" value="XM_014290338.1"/>
</dbReference>
<reference evidence="1 2" key="1">
    <citation type="submission" date="2011-02" db="EMBL/GenBank/DDBJ databases">
        <title>The Genome Sequence of Sphaeroforma arctica JP610.</title>
        <authorList>
            <consortium name="The Broad Institute Genome Sequencing Platform"/>
            <person name="Russ C."/>
            <person name="Cuomo C."/>
            <person name="Young S.K."/>
            <person name="Zeng Q."/>
            <person name="Gargeya S."/>
            <person name="Alvarado L."/>
            <person name="Berlin A."/>
            <person name="Chapman S.B."/>
            <person name="Chen Z."/>
            <person name="Freedman E."/>
            <person name="Gellesch M."/>
            <person name="Goldberg J."/>
            <person name="Griggs A."/>
            <person name="Gujja S."/>
            <person name="Heilman E."/>
            <person name="Heiman D."/>
            <person name="Howarth C."/>
            <person name="Mehta T."/>
            <person name="Neiman D."/>
            <person name="Pearson M."/>
            <person name="Roberts A."/>
            <person name="Saif S."/>
            <person name="Shea T."/>
            <person name="Shenoy N."/>
            <person name="Sisk P."/>
            <person name="Stolte C."/>
            <person name="Sykes S."/>
            <person name="White J."/>
            <person name="Yandava C."/>
            <person name="Burger G."/>
            <person name="Gray M.W."/>
            <person name="Holland P.W.H."/>
            <person name="King N."/>
            <person name="Lang F.B.F."/>
            <person name="Roger A.J."/>
            <person name="Ruiz-Trillo I."/>
            <person name="Haas B."/>
            <person name="Nusbaum C."/>
            <person name="Birren B."/>
        </authorList>
    </citation>
    <scope>NUCLEOTIDE SEQUENCE [LARGE SCALE GENOMIC DNA]</scope>
    <source>
        <strain evidence="1 2">JP610</strain>
    </source>
</reference>
<gene>
    <name evidence="1" type="ORF">SARC_15545</name>
</gene>
<proteinExistence type="predicted"/>
<dbReference type="STRING" id="667725.A0A0L0F5P5"/>
<protein>
    <submittedName>
        <fullName evidence="1">Uncharacterized protein</fullName>
    </submittedName>
</protein>
<organism evidence="1 2">
    <name type="scientific">Sphaeroforma arctica JP610</name>
    <dbReference type="NCBI Taxonomy" id="667725"/>
    <lineage>
        <taxon>Eukaryota</taxon>
        <taxon>Ichthyosporea</taxon>
        <taxon>Ichthyophonida</taxon>
        <taxon>Sphaeroforma</taxon>
    </lineage>
</organism>
<dbReference type="Proteomes" id="UP000054560">
    <property type="component" value="Unassembled WGS sequence"/>
</dbReference>
<accession>A0A0L0F5P5</accession>
<name>A0A0L0F5P5_9EUKA</name>
<sequence>VDRWVKRGVIEKSTGSYMKAAATNDQWRDLSDKYFVLLGAGSAMGPFLTLCKLGANIIAIDL</sequence>
<evidence type="ECO:0000313" key="2">
    <source>
        <dbReference type="Proteomes" id="UP000054560"/>
    </source>
</evidence>
<dbReference type="GeneID" id="25916049"/>
<dbReference type="EMBL" id="KQ247878">
    <property type="protein sequence ID" value="KNC71911.1"/>
    <property type="molecule type" value="Genomic_DNA"/>
</dbReference>
<feature type="non-terminal residue" evidence="1">
    <location>
        <position position="1"/>
    </location>
</feature>
<dbReference type="AlphaFoldDB" id="A0A0L0F5P5"/>
<feature type="non-terminal residue" evidence="1">
    <location>
        <position position="62"/>
    </location>
</feature>
<evidence type="ECO:0000313" key="1">
    <source>
        <dbReference type="EMBL" id="KNC71911.1"/>
    </source>
</evidence>
<dbReference type="OrthoDB" id="46988at2759"/>